<dbReference type="AlphaFoldDB" id="A0A0P0N5W2"/>
<organism evidence="1 2">
    <name type="scientific">Pyrodictium delaneyi</name>
    <dbReference type="NCBI Taxonomy" id="1273541"/>
    <lineage>
        <taxon>Archaea</taxon>
        <taxon>Thermoproteota</taxon>
        <taxon>Thermoprotei</taxon>
        <taxon>Desulfurococcales</taxon>
        <taxon>Pyrodictiaceae</taxon>
        <taxon>Pyrodictium</taxon>
    </lineage>
</organism>
<dbReference type="KEGG" id="pdl:Pyrde_1809"/>
<dbReference type="PANTHER" id="PTHR37460:SF1">
    <property type="entry name" value="ENDONUCLEASE III"/>
    <property type="match status" value="1"/>
</dbReference>
<evidence type="ECO:0008006" key="3">
    <source>
        <dbReference type="Google" id="ProtNLM"/>
    </source>
</evidence>
<dbReference type="RefSeq" id="WP_055410130.1">
    <property type="nucleotide sequence ID" value="NZ_CP013011.1"/>
</dbReference>
<dbReference type="InterPro" id="IPR002837">
    <property type="entry name" value="DUF123"/>
</dbReference>
<dbReference type="EMBL" id="CP013011">
    <property type="protein sequence ID" value="ALL01852.1"/>
    <property type="molecule type" value="Genomic_DNA"/>
</dbReference>
<proteinExistence type="predicted"/>
<accession>A0A0P0N5W2</accession>
<dbReference type="CDD" id="cd10441">
    <property type="entry name" value="GIY-YIG_COG1833"/>
    <property type="match status" value="1"/>
</dbReference>
<sequence>MDPCSSLPRGKGVYLLVFELREGYRGPVGRRLLARLEPGVYIYVGSAWGPGGLRARLCRHLYGRRGRMHWHIDYLAAAPGYRPIGAIVVLNTRRVEPFLAAAGHSSRVFEPVEPRLGGTDDPYGFGHLFLCLAGDCLAAALGLASSVPGALRFIRPTRLYTIDSTG</sequence>
<name>A0A0P0N5W2_9CREN</name>
<dbReference type="STRING" id="1273541.Pyrde_1809"/>
<evidence type="ECO:0000313" key="1">
    <source>
        <dbReference type="EMBL" id="ALL01852.1"/>
    </source>
</evidence>
<dbReference type="PANTHER" id="PTHR37460">
    <property type="entry name" value="ENDONUCLEASE III"/>
    <property type="match status" value="1"/>
</dbReference>
<evidence type="ECO:0000313" key="2">
    <source>
        <dbReference type="Proteomes" id="UP000058613"/>
    </source>
</evidence>
<dbReference type="GeneID" id="26100149"/>
<dbReference type="Pfam" id="PF01986">
    <property type="entry name" value="DUF123"/>
    <property type="match status" value="1"/>
</dbReference>
<dbReference type="Proteomes" id="UP000058613">
    <property type="component" value="Chromosome"/>
</dbReference>
<reference evidence="1 2" key="1">
    <citation type="submission" date="2015-10" db="EMBL/GenBank/DDBJ databases">
        <title>Complete genome sequence of hyperthermophilic archaeon Pyrodictium delaneyi Su06.</title>
        <authorList>
            <person name="Jung J.-H."/>
            <person name="Lin J."/>
            <person name="Holden J.F."/>
            <person name="Park C.-S."/>
        </authorList>
    </citation>
    <scope>NUCLEOTIDE SEQUENCE [LARGE SCALE GENOMIC DNA]</scope>
    <source>
        <strain evidence="1 2">Su06</strain>
    </source>
</reference>
<dbReference type="OrthoDB" id="17296at2157"/>
<protein>
    <recommendedName>
        <fullName evidence="3">DUF123 domain-containing protein</fullName>
    </recommendedName>
</protein>
<gene>
    <name evidence="1" type="ORF">Pyrde_1809</name>
</gene>